<keyword evidence="4 6" id="KW-0472">Membrane</keyword>
<dbReference type="GO" id="GO:0005886">
    <property type="term" value="C:plasma membrane"/>
    <property type="evidence" value="ECO:0007669"/>
    <property type="project" value="TreeGrafter"/>
</dbReference>
<feature type="transmembrane region" description="Helical" evidence="6">
    <location>
        <begin position="301"/>
        <end position="319"/>
    </location>
</feature>
<evidence type="ECO:0000256" key="4">
    <source>
        <dbReference type="ARBA" id="ARBA00023136"/>
    </source>
</evidence>
<evidence type="ECO:0000256" key="5">
    <source>
        <dbReference type="SAM" id="MobiDB-lite"/>
    </source>
</evidence>
<dbReference type="InterPro" id="IPR036259">
    <property type="entry name" value="MFS_trans_sf"/>
</dbReference>
<protein>
    <recommendedName>
        <fullName evidence="9">Major facilitator superfamily (MFS) profile domain-containing protein</fullName>
    </recommendedName>
</protein>
<feature type="compositionally biased region" description="Basic residues" evidence="5">
    <location>
        <begin position="62"/>
        <end position="71"/>
    </location>
</feature>
<dbReference type="OrthoDB" id="10021397at2759"/>
<feature type="transmembrane region" description="Helical" evidence="6">
    <location>
        <begin position="331"/>
        <end position="353"/>
    </location>
</feature>
<keyword evidence="2 6" id="KW-0812">Transmembrane</keyword>
<evidence type="ECO:0000313" key="8">
    <source>
        <dbReference type="Proteomes" id="UP000566819"/>
    </source>
</evidence>
<feature type="transmembrane region" description="Helical" evidence="6">
    <location>
        <begin position="405"/>
        <end position="426"/>
    </location>
</feature>
<evidence type="ECO:0000256" key="3">
    <source>
        <dbReference type="ARBA" id="ARBA00022989"/>
    </source>
</evidence>
<feature type="transmembrane region" description="Helical" evidence="6">
    <location>
        <begin position="432"/>
        <end position="454"/>
    </location>
</feature>
<feature type="region of interest" description="Disordered" evidence="5">
    <location>
        <begin position="1"/>
        <end position="71"/>
    </location>
</feature>
<dbReference type="SUPFAM" id="SSF103473">
    <property type="entry name" value="MFS general substrate transporter"/>
    <property type="match status" value="1"/>
</dbReference>
<dbReference type="PANTHER" id="PTHR23501:SF198">
    <property type="entry name" value="AZOLE RESISTANCE PROTEIN 1-RELATED"/>
    <property type="match status" value="1"/>
</dbReference>
<gene>
    <name evidence="7" type="ORF">G7Y89_g318</name>
</gene>
<feature type="compositionally biased region" description="Polar residues" evidence="5">
    <location>
        <begin position="28"/>
        <end position="40"/>
    </location>
</feature>
<evidence type="ECO:0000256" key="1">
    <source>
        <dbReference type="ARBA" id="ARBA00004141"/>
    </source>
</evidence>
<dbReference type="AlphaFoldDB" id="A0A8H4S046"/>
<dbReference type="GO" id="GO:0022857">
    <property type="term" value="F:transmembrane transporter activity"/>
    <property type="evidence" value="ECO:0007669"/>
    <property type="project" value="TreeGrafter"/>
</dbReference>
<evidence type="ECO:0000256" key="2">
    <source>
        <dbReference type="ARBA" id="ARBA00022692"/>
    </source>
</evidence>
<evidence type="ECO:0000313" key="7">
    <source>
        <dbReference type="EMBL" id="KAF4637762.1"/>
    </source>
</evidence>
<sequence>MMASGRPSYPGPPTATDVQQHQYQQQQIDPSGTSKATFPTDQPVAPRPANPPRKPKWNERKGKVHGIVRKKGEKNPLKWGLSFDDDLKGHPKLENAEPLPPTKKQLKEQKKLQRLMNGLSEEEKKCSCELISSSEIRRSKLLLEFRRSSLTHIRYLDMDSRLEFFRVRLFLRSETLQLGYLNIEHLVGEDNTPNAANLQRPSREMEKEIKNDDRPEEGIIEVIQSEDPHAIESEYPHGLKLATITVALMLVEMMIALDTNAVEGVSASSSGVRILPYLATMIATAVVSSLCVSFLKVYVPFMVAGSAILTVGSALIHTLDSSSTPAQRIGYQLISGVGFGMSFQLPYSALPIVLDINDMPVGNALLVFFQALGGAIAVSAAQNLLNNSLLDRLRAVPQVGDPKAIIAAGPTNLSSVIGVGLVPLVIDAYSYALSRAFLLPIAAGGLAFFCSLGVEWRRIPAKAKQPTSAEVNASPPNQDPA</sequence>
<accession>A0A8H4S046</accession>
<dbReference type="PANTHER" id="PTHR23501">
    <property type="entry name" value="MAJOR FACILITATOR SUPERFAMILY"/>
    <property type="match status" value="1"/>
</dbReference>
<organism evidence="7 8">
    <name type="scientific">Cudoniella acicularis</name>
    <dbReference type="NCBI Taxonomy" id="354080"/>
    <lineage>
        <taxon>Eukaryota</taxon>
        <taxon>Fungi</taxon>
        <taxon>Dikarya</taxon>
        <taxon>Ascomycota</taxon>
        <taxon>Pezizomycotina</taxon>
        <taxon>Leotiomycetes</taxon>
        <taxon>Helotiales</taxon>
        <taxon>Tricladiaceae</taxon>
        <taxon>Cudoniella</taxon>
    </lineage>
</organism>
<evidence type="ECO:0008006" key="9">
    <source>
        <dbReference type="Google" id="ProtNLM"/>
    </source>
</evidence>
<keyword evidence="8" id="KW-1185">Reference proteome</keyword>
<name>A0A8H4S046_9HELO</name>
<dbReference type="EMBL" id="JAAMPI010000011">
    <property type="protein sequence ID" value="KAF4637762.1"/>
    <property type="molecule type" value="Genomic_DNA"/>
</dbReference>
<feature type="transmembrane region" description="Helical" evidence="6">
    <location>
        <begin position="365"/>
        <end position="385"/>
    </location>
</feature>
<evidence type="ECO:0000256" key="6">
    <source>
        <dbReference type="SAM" id="Phobius"/>
    </source>
</evidence>
<reference evidence="7 8" key="1">
    <citation type="submission" date="2020-03" db="EMBL/GenBank/DDBJ databases">
        <title>Draft Genome Sequence of Cudoniella acicularis.</title>
        <authorList>
            <person name="Buettner E."/>
            <person name="Kellner H."/>
        </authorList>
    </citation>
    <scope>NUCLEOTIDE SEQUENCE [LARGE SCALE GENOMIC DNA]</scope>
    <source>
        <strain evidence="7 8">DSM 108380</strain>
    </source>
</reference>
<dbReference type="Proteomes" id="UP000566819">
    <property type="component" value="Unassembled WGS sequence"/>
</dbReference>
<keyword evidence="3 6" id="KW-1133">Transmembrane helix</keyword>
<comment type="subcellular location">
    <subcellularLocation>
        <location evidence="1">Membrane</location>
        <topology evidence="1">Multi-pass membrane protein</topology>
    </subcellularLocation>
</comment>
<comment type="caution">
    <text evidence="7">The sequence shown here is derived from an EMBL/GenBank/DDBJ whole genome shotgun (WGS) entry which is preliminary data.</text>
</comment>
<proteinExistence type="predicted"/>